<dbReference type="Gene3D" id="3.40.50.410">
    <property type="entry name" value="von Willebrand factor, type A domain"/>
    <property type="match status" value="1"/>
</dbReference>
<dbReference type="SUPFAM" id="SSF53300">
    <property type="entry name" value="vWA-like"/>
    <property type="match status" value="1"/>
</dbReference>
<evidence type="ECO:0000259" key="1">
    <source>
        <dbReference type="Pfam" id="PF13768"/>
    </source>
</evidence>
<dbReference type="InterPro" id="IPR002035">
    <property type="entry name" value="VWF_A"/>
</dbReference>
<name>X1DS70_9ZZZZ</name>
<dbReference type="AlphaFoldDB" id="X1DS70"/>
<feature type="non-terminal residue" evidence="2">
    <location>
        <position position="1"/>
    </location>
</feature>
<feature type="non-terminal residue" evidence="2">
    <location>
        <position position="244"/>
    </location>
</feature>
<dbReference type="PANTHER" id="PTHR45737:SF6">
    <property type="entry name" value="VON WILLEBRAND FACTOR A DOMAIN-CONTAINING PROTEIN 5A"/>
    <property type="match status" value="1"/>
</dbReference>
<gene>
    <name evidence="2" type="ORF">S01H4_56075</name>
</gene>
<feature type="domain" description="VWFA" evidence="1">
    <location>
        <begin position="4"/>
        <end position="123"/>
    </location>
</feature>
<dbReference type="InterPro" id="IPR036465">
    <property type="entry name" value="vWFA_dom_sf"/>
</dbReference>
<dbReference type="EMBL" id="BART01032452">
    <property type="protein sequence ID" value="GAH11090.1"/>
    <property type="molecule type" value="Genomic_DNA"/>
</dbReference>
<sequence length="244" mass="27313">LGYLNQDDRFNLVHFNSDSHQLFPESVPLYTSYLLEAESFIDSLQANGGTNMAPALDDALNLPPQVGLLRQIVFITDGSVGNEGELLLQIGEDLRDSRLFTVSIGSAPNSWFMRKAAETGRGSHTHIGRLDEVGERMSLLWSQIQYPALKDICVDWGMDAEFYPEIVPDLYAGEPLWLYARLPHQPREVTICGEFEGRPWQQDSTLLPGAGSENLATLWARSKVEALEDSRIFGAEPDFIRNEV</sequence>
<evidence type="ECO:0000313" key="2">
    <source>
        <dbReference type="EMBL" id="GAH11090.1"/>
    </source>
</evidence>
<reference evidence="2" key="1">
    <citation type="journal article" date="2014" name="Front. Microbiol.">
        <title>High frequency of phylogenetically diverse reductive dehalogenase-homologous genes in deep subseafloor sedimentary metagenomes.</title>
        <authorList>
            <person name="Kawai M."/>
            <person name="Futagami T."/>
            <person name="Toyoda A."/>
            <person name="Takaki Y."/>
            <person name="Nishi S."/>
            <person name="Hori S."/>
            <person name="Arai W."/>
            <person name="Tsubouchi T."/>
            <person name="Morono Y."/>
            <person name="Uchiyama I."/>
            <person name="Ito T."/>
            <person name="Fujiyama A."/>
            <person name="Inagaki F."/>
            <person name="Takami H."/>
        </authorList>
    </citation>
    <scope>NUCLEOTIDE SEQUENCE</scope>
    <source>
        <strain evidence="2">Expedition CK06-06</strain>
    </source>
</reference>
<dbReference type="Pfam" id="PF13768">
    <property type="entry name" value="VWA_3"/>
    <property type="match status" value="1"/>
</dbReference>
<protein>
    <recommendedName>
        <fullName evidence="1">VWFA domain-containing protein</fullName>
    </recommendedName>
</protein>
<accession>X1DS70</accession>
<dbReference type="PANTHER" id="PTHR45737">
    <property type="entry name" value="VON WILLEBRAND FACTOR A DOMAIN-CONTAINING PROTEIN 5A"/>
    <property type="match status" value="1"/>
</dbReference>
<comment type="caution">
    <text evidence="2">The sequence shown here is derived from an EMBL/GenBank/DDBJ whole genome shotgun (WGS) entry which is preliminary data.</text>
</comment>
<organism evidence="2">
    <name type="scientific">marine sediment metagenome</name>
    <dbReference type="NCBI Taxonomy" id="412755"/>
    <lineage>
        <taxon>unclassified sequences</taxon>
        <taxon>metagenomes</taxon>
        <taxon>ecological metagenomes</taxon>
    </lineage>
</organism>
<proteinExistence type="predicted"/>